<dbReference type="InterPro" id="IPR050640">
    <property type="entry name" value="Bact_2-comp_sensor_kinase"/>
</dbReference>
<dbReference type="GO" id="GO:0016020">
    <property type="term" value="C:membrane"/>
    <property type="evidence" value="ECO:0007669"/>
    <property type="project" value="InterPro"/>
</dbReference>
<keyword evidence="4" id="KW-1185">Reference proteome</keyword>
<dbReference type="Proteomes" id="UP001319180">
    <property type="component" value="Unassembled WGS sequence"/>
</dbReference>
<keyword evidence="1" id="KW-0812">Transmembrane</keyword>
<reference evidence="3 4" key="1">
    <citation type="submission" date="2021-05" db="EMBL/GenBank/DDBJ databases">
        <title>A Polyphasic approach of four new species of the genus Ohtaekwangia: Ohtaekwangia histidinii sp. nov., Ohtaekwangia cretensis sp. nov., Ohtaekwangia indiensis sp. nov., Ohtaekwangia reichenbachii sp. nov. from diverse environment.</title>
        <authorList>
            <person name="Octaviana S."/>
        </authorList>
    </citation>
    <scope>NUCLEOTIDE SEQUENCE [LARGE SCALE GENOMIC DNA]</scope>
    <source>
        <strain evidence="3 4">PWU37</strain>
    </source>
</reference>
<protein>
    <submittedName>
        <fullName evidence="3">Histidine kinase</fullName>
    </submittedName>
</protein>
<dbReference type="GO" id="GO:0000155">
    <property type="term" value="F:phosphorelay sensor kinase activity"/>
    <property type="evidence" value="ECO:0007669"/>
    <property type="project" value="InterPro"/>
</dbReference>
<dbReference type="PANTHER" id="PTHR34220:SF7">
    <property type="entry name" value="SENSOR HISTIDINE KINASE YPDA"/>
    <property type="match status" value="1"/>
</dbReference>
<organism evidence="3 4">
    <name type="scientific">Dawidia soli</name>
    <dbReference type="NCBI Taxonomy" id="2782352"/>
    <lineage>
        <taxon>Bacteria</taxon>
        <taxon>Pseudomonadati</taxon>
        <taxon>Bacteroidota</taxon>
        <taxon>Cytophagia</taxon>
        <taxon>Cytophagales</taxon>
        <taxon>Chryseotaleaceae</taxon>
        <taxon>Dawidia</taxon>
    </lineage>
</organism>
<dbReference type="InterPro" id="IPR036890">
    <property type="entry name" value="HATPase_C_sf"/>
</dbReference>
<keyword evidence="3" id="KW-0808">Transferase</keyword>
<keyword evidence="1" id="KW-1133">Transmembrane helix</keyword>
<dbReference type="AlphaFoldDB" id="A0AAP2GH35"/>
<feature type="transmembrane region" description="Helical" evidence="1">
    <location>
        <begin position="12"/>
        <end position="33"/>
    </location>
</feature>
<keyword evidence="1" id="KW-0472">Membrane</keyword>
<dbReference type="InterPro" id="IPR010559">
    <property type="entry name" value="Sig_transdc_His_kin_internal"/>
</dbReference>
<dbReference type="Pfam" id="PF06580">
    <property type="entry name" value="His_kinase"/>
    <property type="match status" value="1"/>
</dbReference>
<dbReference type="RefSeq" id="WP_254090033.1">
    <property type="nucleotide sequence ID" value="NZ_JAHESC010000011.1"/>
</dbReference>
<gene>
    <name evidence="3" type="ORF">KK078_09520</name>
</gene>
<dbReference type="EMBL" id="JAHESC010000011">
    <property type="protein sequence ID" value="MBT1686796.1"/>
    <property type="molecule type" value="Genomic_DNA"/>
</dbReference>
<evidence type="ECO:0000313" key="3">
    <source>
        <dbReference type="EMBL" id="MBT1686796.1"/>
    </source>
</evidence>
<accession>A0AAP2GH35</accession>
<feature type="domain" description="Signal transduction histidine kinase internal region" evidence="2">
    <location>
        <begin position="63"/>
        <end position="133"/>
    </location>
</feature>
<dbReference type="Gene3D" id="3.30.565.10">
    <property type="entry name" value="Histidine kinase-like ATPase, C-terminal domain"/>
    <property type="match status" value="1"/>
</dbReference>
<evidence type="ECO:0000256" key="1">
    <source>
        <dbReference type="SAM" id="Phobius"/>
    </source>
</evidence>
<keyword evidence="3" id="KW-0418">Kinase</keyword>
<name>A0AAP2GH35_9BACT</name>
<proteinExistence type="predicted"/>
<dbReference type="PANTHER" id="PTHR34220">
    <property type="entry name" value="SENSOR HISTIDINE KINASE YPDA"/>
    <property type="match status" value="1"/>
</dbReference>
<evidence type="ECO:0000259" key="2">
    <source>
        <dbReference type="Pfam" id="PF06580"/>
    </source>
</evidence>
<evidence type="ECO:0000313" key="4">
    <source>
        <dbReference type="Proteomes" id="UP001319180"/>
    </source>
</evidence>
<sequence>MNTGTAISPSVLYGVIFVLLTVVAVLGLTIYRLSRSRHGREGMPPEDLALRYQQMEAKLRELELGSLQYKLNPHLFKNTLNTIQSHAYQTYFALDKLANVLDYILYDSGQRFVSLQEELNFASSLIDINRLKLSPLFDLRVKHTVDTDDPVYEQKLVAPLITVDLIENAFKHADLQREDAFIAIVFELRDHQFFLTVSNKISPKPPLRQTRGGFGKEALQKRLEILYGAHFSLDQVVDNDVYIAHLKIDLRAHKAAMHTAG</sequence>
<comment type="caution">
    <text evidence="3">The sequence shown here is derived from an EMBL/GenBank/DDBJ whole genome shotgun (WGS) entry which is preliminary data.</text>
</comment>